<dbReference type="EMBL" id="CAJNOR010010463">
    <property type="protein sequence ID" value="CAF1654053.1"/>
    <property type="molecule type" value="Genomic_DNA"/>
</dbReference>
<keyword evidence="2" id="KW-1185">Reference proteome</keyword>
<protein>
    <submittedName>
        <fullName evidence="1">Uncharacterized protein</fullName>
    </submittedName>
</protein>
<sequence>MLNKQFDDIILQHDTLRQSTHQNSYEPRSTLTYIDQWEQRSIDKIRQVAQDARREVQQMKNSQNEQIITQDFQNLTKQIQHARENEDFFETDLQTWTFMLNELKQQMNTTTSATVNIEEDQTKPLIYHIRMTSSSADININEYHRSDSISNTPYTSICNDRFEYCHGNVKIDKNGLLVTNGNDSFFGTEVRGQVEYSTGKHRLQFRIENNPSKILIFIGIISKTAKMGGNLFVSSSVYGWGDYNDYFMVGQRQKVDSDVLFSYTREKDVIELVLDCSKQKIRYKNERLQKKQELDIDINKCPFPWQLYISLGGHGDQITLLRSTTNTH</sequence>
<accession>A0A816EUN5</accession>
<dbReference type="InterPro" id="IPR013320">
    <property type="entry name" value="ConA-like_dom_sf"/>
</dbReference>
<dbReference type="AlphaFoldDB" id="A0A816EUN5"/>
<gene>
    <name evidence="1" type="ORF">XAT740_LOCUS55562</name>
</gene>
<evidence type="ECO:0000313" key="2">
    <source>
        <dbReference type="Proteomes" id="UP000663828"/>
    </source>
</evidence>
<dbReference type="InterPro" id="IPR043136">
    <property type="entry name" value="B30.2/SPRY_sf"/>
</dbReference>
<organism evidence="1 2">
    <name type="scientific">Adineta ricciae</name>
    <name type="common">Rotifer</name>
    <dbReference type="NCBI Taxonomy" id="249248"/>
    <lineage>
        <taxon>Eukaryota</taxon>
        <taxon>Metazoa</taxon>
        <taxon>Spiralia</taxon>
        <taxon>Gnathifera</taxon>
        <taxon>Rotifera</taxon>
        <taxon>Eurotatoria</taxon>
        <taxon>Bdelloidea</taxon>
        <taxon>Adinetida</taxon>
        <taxon>Adinetidae</taxon>
        <taxon>Adineta</taxon>
    </lineage>
</organism>
<dbReference type="Gene3D" id="2.60.120.920">
    <property type="match status" value="1"/>
</dbReference>
<name>A0A816EUN5_ADIRI</name>
<reference evidence="1" key="1">
    <citation type="submission" date="2021-02" db="EMBL/GenBank/DDBJ databases">
        <authorList>
            <person name="Nowell W R."/>
        </authorList>
    </citation>
    <scope>NUCLEOTIDE SEQUENCE</scope>
</reference>
<comment type="caution">
    <text evidence="1">The sequence shown here is derived from an EMBL/GenBank/DDBJ whole genome shotgun (WGS) entry which is preliminary data.</text>
</comment>
<proteinExistence type="predicted"/>
<evidence type="ECO:0000313" key="1">
    <source>
        <dbReference type="EMBL" id="CAF1654053.1"/>
    </source>
</evidence>
<dbReference type="Proteomes" id="UP000663828">
    <property type="component" value="Unassembled WGS sequence"/>
</dbReference>
<dbReference type="SUPFAM" id="SSF49899">
    <property type="entry name" value="Concanavalin A-like lectins/glucanases"/>
    <property type="match status" value="1"/>
</dbReference>